<name>A0A9P4H7L9_9PLEO</name>
<dbReference type="AlphaFoldDB" id="A0A9P4H7L9"/>
<comment type="caution">
    <text evidence="1">The sequence shown here is derived from an EMBL/GenBank/DDBJ whole genome shotgun (WGS) entry which is preliminary data.</text>
</comment>
<organism evidence="1 2">
    <name type="scientific">Setomelanomma holmii</name>
    <dbReference type="NCBI Taxonomy" id="210430"/>
    <lineage>
        <taxon>Eukaryota</taxon>
        <taxon>Fungi</taxon>
        <taxon>Dikarya</taxon>
        <taxon>Ascomycota</taxon>
        <taxon>Pezizomycotina</taxon>
        <taxon>Dothideomycetes</taxon>
        <taxon>Pleosporomycetidae</taxon>
        <taxon>Pleosporales</taxon>
        <taxon>Pleosporineae</taxon>
        <taxon>Phaeosphaeriaceae</taxon>
        <taxon>Setomelanomma</taxon>
    </lineage>
</organism>
<keyword evidence="2" id="KW-1185">Reference proteome</keyword>
<dbReference type="EMBL" id="ML978210">
    <property type="protein sequence ID" value="KAF2028689.1"/>
    <property type="molecule type" value="Genomic_DNA"/>
</dbReference>
<dbReference type="Proteomes" id="UP000799777">
    <property type="component" value="Unassembled WGS sequence"/>
</dbReference>
<accession>A0A9P4H7L9</accession>
<evidence type="ECO:0000313" key="1">
    <source>
        <dbReference type="EMBL" id="KAF2028689.1"/>
    </source>
</evidence>
<evidence type="ECO:0000313" key="2">
    <source>
        <dbReference type="Proteomes" id="UP000799777"/>
    </source>
</evidence>
<gene>
    <name evidence="1" type="ORF">EK21DRAFT_90507</name>
</gene>
<protein>
    <submittedName>
        <fullName evidence="1">Uncharacterized protein</fullName>
    </submittedName>
</protein>
<reference evidence="1" key="1">
    <citation type="journal article" date="2020" name="Stud. Mycol.">
        <title>101 Dothideomycetes genomes: a test case for predicting lifestyles and emergence of pathogens.</title>
        <authorList>
            <person name="Haridas S."/>
            <person name="Albert R."/>
            <person name="Binder M."/>
            <person name="Bloem J."/>
            <person name="Labutti K."/>
            <person name="Salamov A."/>
            <person name="Andreopoulos B."/>
            <person name="Baker S."/>
            <person name="Barry K."/>
            <person name="Bills G."/>
            <person name="Bluhm B."/>
            <person name="Cannon C."/>
            <person name="Castanera R."/>
            <person name="Culley D."/>
            <person name="Daum C."/>
            <person name="Ezra D."/>
            <person name="Gonzalez J."/>
            <person name="Henrissat B."/>
            <person name="Kuo A."/>
            <person name="Liang C."/>
            <person name="Lipzen A."/>
            <person name="Lutzoni F."/>
            <person name="Magnuson J."/>
            <person name="Mondo S."/>
            <person name="Nolan M."/>
            <person name="Ohm R."/>
            <person name="Pangilinan J."/>
            <person name="Park H.-J."/>
            <person name="Ramirez L."/>
            <person name="Alfaro M."/>
            <person name="Sun H."/>
            <person name="Tritt A."/>
            <person name="Yoshinaga Y."/>
            <person name="Zwiers L.-H."/>
            <person name="Turgeon B."/>
            <person name="Goodwin S."/>
            <person name="Spatafora J."/>
            <person name="Crous P."/>
            <person name="Grigoriev I."/>
        </authorList>
    </citation>
    <scope>NUCLEOTIDE SEQUENCE</scope>
    <source>
        <strain evidence="1">CBS 110217</strain>
    </source>
</reference>
<sequence>MHELVRMRCTVKVVKGDRLIPIRRSALTLRPAYALLKAPLLQITDRNRSDLDRLICLRWHVDMTPFALCPAVDAEPQLHRHCGRQHHRRNRMVRFLQKWNYVRFATALQLHDYMREVRKGVGGQRDDPLSPRLDRLSVEQLRTTCTLRIRCARCHVDGGVTAEPTSECFAESRSLQYREEMRSICANYRRQLATRTIAHLLTSGNRGCTEISPVDAGRQLPTNTLRFLRSGAWGTSRGL</sequence>
<proteinExistence type="predicted"/>